<dbReference type="InterPro" id="IPR041504">
    <property type="entry name" value="AidB_N"/>
</dbReference>
<evidence type="ECO:0000256" key="1">
    <source>
        <dbReference type="ARBA" id="ARBA00001974"/>
    </source>
</evidence>
<dbReference type="InterPro" id="IPR009075">
    <property type="entry name" value="AcylCo_DH/oxidase_C"/>
</dbReference>
<dbReference type="AlphaFoldDB" id="A0A3Q9LJV3"/>
<dbReference type="Gene3D" id="6.10.250.600">
    <property type="match status" value="1"/>
</dbReference>
<dbReference type="NCBIfam" id="NF008594">
    <property type="entry name" value="PRK11561.1"/>
    <property type="match status" value="1"/>
</dbReference>
<evidence type="ECO:0000259" key="8">
    <source>
        <dbReference type="Pfam" id="PF18158"/>
    </source>
</evidence>
<dbReference type="SUPFAM" id="SSF56645">
    <property type="entry name" value="Acyl-CoA dehydrogenase NM domain-like"/>
    <property type="match status" value="1"/>
</dbReference>
<dbReference type="PROSITE" id="PS00072">
    <property type="entry name" value="ACYL_COA_DH_1"/>
    <property type="match status" value="1"/>
</dbReference>
<evidence type="ECO:0000256" key="3">
    <source>
        <dbReference type="ARBA" id="ARBA00022630"/>
    </source>
</evidence>
<keyword evidence="5 9" id="KW-0560">Oxidoreductase</keyword>
<reference evidence="9" key="1">
    <citation type="submission" date="2018-12" db="EMBL/GenBank/DDBJ databases">
        <title>Complete genome sequences of twenty non-typhoidal Salmonella isolates from Rwanda.</title>
        <authorList>
            <person name="Byukusenge M."/>
            <person name="Li L."/>
            <person name="Subhashinie K."/>
            <person name="Nzayirambaho M."/>
            <person name="Kuchipudi S.V."/>
            <person name="Jayarao B.M."/>
        </authorList>
    </citation>
    <scope>NUCLEOTIDE SEQUENCE</scope>
    <source>
        <strain evidence="10">RSE18</strain>
        <strain evidence="9">RSE20</strain>
    </source>
</reference>
<protein>
    <submittedName>
        <fullName evidence="9">Isovaleryl-CoA dehydrogenase</fullName>
        <ecNumber evidence="9">1.3.8.4</ecNumber>
    </submittedName>
</protein>
<evidence type="ECO:0000259" key="7">
    <source>
        <dbReference type="Pfam" id="PF02770"/>
    </source>
</evidence>
<dbReference type="InterPro" id="IPR006091">
    <property type="entry name" value="Acyl-CoA_Oxase/DH_mid-dom"/>
</dbReference>
<organism evidence="9">
    <name type="scientific">Salmonella enterica subsp. enterica serovar 43:a:1,7</name>
    <dbReference type="NCBI Taxonomy" id="2500155"/>
    <lineage>
        <taxon>Bacteria</taxon>
        <taxon>Pseudomonadati</taxon>
        <taxon>Pseudomonadota</taxon>
        <taxon>Gammaproteobacteria</taxon>
        <taxon>Enterobacterales</taxon>
        <taxon>Enterobacteriaceae</taxon>
        <taxon>Salmonella</taxon>
    </lineage>
</organism>
<dbReference type="InterPro" id="IPR034184">
    <property type="entry name" value="AidB"/>
</dbReference>
<evidence type="ECO:0000259" key="6">
    <source>
        <dbReference type="Pfam" id="PF00441"/>
    </source>
</evidence>
<proteinExistence type="inferred from homology"/>
<dbReference type="Pfam" id="PF00441">
    <property type="entry name" value="Acyl-CoA_dh_1"/>
    <property type="match status" value="1"/>
</dbReference>
<evidence type="ECO:0000313" key="10">
    <source>
        <dbReference type="EMBL" id="AZT21846.1"/>
    </source>
</evidence>
<evidence type="ECO:0000256" key="4">
    <source>
        <dbReference type="ARBA" id="ARBA00022827"/>
    </source>
</evidence>
<feature type="domain" description="Adaptive response protein AidB N-terminal" evidence="8">
    <location>
        <begin position="10"/>
        <end position="167"/>
    </location>
</feature>
<dbReference type="EMBL" id="CP034711">
    <property type="protein sequence ID" value="AZT09441.1"/>
    <property type="molecule type" value="Genomic_DNA"/>
</dbReference>
<dbReference type="PANTHER" id="PTHR42707">
    <property type="entry name" value="ACYL-COA DEHYDROGENASE"/>
    <property type="match status" value="1"/>
</dbReference>
<dbReference type="Gene3D" id="1.20.140.10">
    <property type="entry name" value="Butyryl-CoA Dehydrogenase, subunit A, domain 3"/>
    <property type="match status" value="1"/>
</dbReference>
<gene>
    <name evidence="10" type="ORF">ELZ85_20690</name>
    <name evidence="9" type="ORF">ELZ87_20620</name>
</gene>
<dbReference type="InterPro" id="IPR009100">
    <property type="entry name" value="AcylCoA_DH/oxidase_NM_dom_sf"/>
</dbReference>
<comment type="similarity">
    <text evidence="2 5">Belongs to the acyl-CoA dehydrogenase family.</text>
</comment>
<dbReference type="Gene3D" id="2.40.110.20">
    <property type="match status" value="1"/>
</dbReference>
<dbReference type="PANTHER" id="PTHR42707:SF3">
    <property type="entry name" value="ACYL-COA DEHYDROGENASE AIDB-RELATED"/>
    <property type="match status" value="1"/>
</dbReference>
<dbReference type="InterPro" id="IPR052904">
    <property type="entry name" value="Acyl-CoA_dehydrogenase-like"/>
</dbReference>
<accession>A0A3Q9LJV3</accession>
<dbReference type="Pfam" id="PF18158">
    <property type="entry name" value="AidB_N"/>
    <property type="match status" value="1"/>
</dbReference>
<keyword evidence="4 5" id="KW-0274">FAD</keyword>
<dbReference type="EC" id="1.3.8.4" evidence="9"/>
<dbReference type="CDD" id="cd01154">
    <property type="entry name" value="AidB"/>
    <property type="match status" value="1"/>
</dbReference>
<keyword evidence="3 5" id="KW-0285">Flavoprotein</keyword>
<comment type="cofactor">
    <cofactor evidence="1 5">
        <name>FAD</name>
        <dbReference type="ChEBI" id="CHEBI:57692"/>
    </cofactor>
</comment>
<dbReference type="PROSITE" id="PS00073">
    <property type="entry name" value="ACYL_COA_DH_2"/>
    <property type="match status" value="1"/>
</dbReference>
<evidence type="ECO:0000313" key="9">
    <source>
        <dbReference type="EMBL" id="AZT09441.1"/>
    </source>
</evidence>
<dbReference type="EMBL" id="CP034712">
    <property type="protein sequence ID" value="AZT21846.1"/>
    <property type="molecule type" value="Genomic_DNA"/>
</dbReference>
<name>A0A3Q9LJV3_SALET</name>
<feature type="domain" description="Acyl-CoA dehydrogenase/oxidase C-terminal" evidence="6">
    <location>
        <begin position="285"/>
        <end position="439"/>
    </location>
</feature>
<dbReference type="InterPro" id="IPR036250">
    <property type="entry name" value="AcylCo_DH-like_C"/>
</dbReference>
<dbReference type="SUPFAM" id="SSF47203">
    <property type="entry name" value="Acyl-CoA dehydrogenase C-terminal domain-like"/>
    <property type="match status" value="1"/>
</dbReference>
<dbReference type="InterPro" id="IPR006089">
    <property type="entry name" value="Acyl-CoA_DH_CS"/>
</dbReference>
<dbReference type="Pfam" id="PF02770">
    <property type="entry name" value="Acyl-CoA_dh_M"/>
    <property type="match status" value="1"/>
</dbReference>
<evidence type="ECO:0000256" key="5">
    <source>
        <dbReference type="RuleBase" id="RU362125"/>
    </source>
</evidence>
<feature type="domain" description="Acyl-CoA oxidase/dehydrogenase middle" evidence="7">
    <location>
        <begin position="182"/>
        <end position="275"/>
    </location>
</feature>
<sequence length="540" mass="60336">MSWQTHTVFNQPAPLNNSNLFLSDGALCEAVSREGAGWDSDLLASIGQQLGTAESLELGRLANAHPPELLRYDPQGQRLDDVRFHPAWHLLMQGLCANRVHNLAWEEEARAGSFVARAARFVLHAQVEAGTLCPVTMTFAATPLLLQMLPATFHDWLAPLRSDRYDSHLLPGGQKRGLLIGMGMTEKQGGSDVLSNTTHAERLADDSYRLVGHKWFFSVPQSDAHLVLAQAKGGLSCFFVPRFLPDGQRNSVRLERLKDKLGNRSNASAEVEFQDAVGWRLGEEGEGIRHILKMGGMTRLDCALGSHGLMRRAFSVAIYHAHQRQAFGKPLIEQPLMQQTLSRMALCLEGQTALLFRLARAWEQRREAKEALWARLFTPAAKFAICKQGIPFVAEAMEVLGGMGYCEECELPRLYREMPVNSIWEGSGNIMCLDVLRVLTKQHGVYDVLSEVFTEVKGQDRHYDRAVRQLQQRLRKPDEAMGREITQQLFLLGCGAEMLRHASPPLAQAWCQMMLDTRGEMPLPAQVQNDLLLRATGGLR</sequence>
<dbReference type="GO" id="GO:0008470">
    <property type="term" value="F:3-methylbutanoyl-CoA dehydrogenase activity"/>
    <property type="evidence" value="ECO:0007669"/>
    <property type="project" value="UniProtKB-EC"/>
</dbReference>
<evidence type="ECO:0000256" key="2">
    <source>
        <dbReference type="ARBA" id="ARBA00009347"/>
    </source>
</evidence>